<feature type="transmembrane region" description="Helical" evidence="1">
    <location>
        <begin position="12"/>
        <end position="33"/>
    </location>
</feature>
<dbReference type="AlphaFoldDB" id="A0AA40VQJ4"/>
<evidence type="ECO:0000313" key="2">
    <source>
        <dbReference type="EMBL" id="MBD6616020.1"/>
    </source>
</evidence>
<dbReference type="Proteomes" id="UP001165986">
    <property type="component" value="Unassembled WGS sequence"/>
</dbReference>
<protein>
    <submittedName>
        <fullName evidence="2">Uncharacterized protein</fullName>
    </submittedName>
</protein>
<comment type="caution">
    <text evidence="2">The sequence shown here is derived from an EMBL/GenBank/DDBJ whole genome shotgun (WGS) entry which is preliminary data.</text>
</comment>
<organism evidence="2 3">
    <name type="scientific">Komarekiella delphini-convector SJRDD-AB1</name>
    <dbReference type="NCBI Taxonomy" id="2593771"/>
    <lineage>
        <taxon>Bacteria</taxon>
        <taxon>Bacillati</taxon>
        <taxon>Cyanobacteriota</taxon>
        <taxon>Cyanophyceae</taxon>
        <taxon>Nostocales</taxon>
        <taxon>Nostocaceae</taxon>
        <taxon>Komarekiella</taxon>
        <taxon>Komarekiella delphini-convector</taxon>
    </lineage>
</organism>
<keyword evidence="1" id="KW-1133">Transmembrane helix</keyword>
<feature type="transmembrane region" description="Helical" evidence="1">
    <location>
        <begin position="39"/>
        <end position="58"/>
    </location>
</feature>
<sequence length="124" mass="13753">MAKQSQDIRLAATTRIWGLTVGILTICIPLSAVTRSGSILPLAAIGGAAVATIAVWRFDEKRLQTKYLQQQQVELLEQRIANLETIVSTDDYEVRIKLQQLKASDAYRNPPNISTTSKQSKRKA</sequence>
<evidence type="ECO:0000256" key="1">
    <source>
        <dbReference type="SAM" id="Phobius"/>
    </source>
</evidence>
<dbReference type="EMBL" id="VJXY01000007">
    <property type="protein sequence ID" value="MBD6616020.1"/>
    <property type="molecule type" value="Genomic_DNA"/>
</dbReference>
<evidence type="ECO:0000313" key="3">
    <source>
        <dbReference type="Proteomes" id="UP001165986"/>
    </source>
</evidence>
<name>A0AA40VQJ4_9NOST</name>
<gene>
    <name evidence="2" type="ORF">FNW02_09310</name>
</gene>
<reference evidence="2" key="1">
    <citation type="submission" date="2019-07" db="EMBL/GenBank/DDBJ databases">
        <title>Toxilogical consequences of a new and cryptic species of cyanobacteria (Komarekiella delphini-convector) recovered from the epidermis of a bottlenose dolphin and 1500 ft. in the air.</title>
        <authorList>
            <person name="Brown A.O."/>
            <person name="Dvorak P."/>
            <person name="Villanueva C.D."/>
            <person name="Foss A.J."/>
            <person name="Garvey A.D."/>
            <person name="Gibson Q.A."/>
            <person name="Johansen J.R."/>
            <person name="Casamatta D.A."/>
        </authorList>
    </citation>
    <scope>NUCLEOTIDE SEQUENCE</scope>
    <source>
        <strain evidence="2">SJRDD-AB1</strain>
    </source>
</reference>
<proteinExistence type="predicted"/>
<dbReference type="RefSeq" id="WP_191757260.1">
    <property type="nucleotide sequence ID" value="NZ_VJXY01000007.1"/>
</dbReference>
<keyword evidence="1" id="KW-0472">Membrane</keyword>
<keyword evidence="1" id="KW-0812">Transmembrane</keyword>
<keyword evidence="3" id="KW-1185">Reference proteome</keyword>
<accession>A0AA40VQJ4</accession>